<dbReference type="EMBL" id="JBIPKE010000015">
    <property type="protein sequence ID" value="MFH6983503.1"/>
    <property type="molecule type" value="Genomic_DNA"/>
</dbReference>
<dbReference type="RefSeq" id="WP_395417064.1">
    <property type="nucleotide sequence ID" value="NZ_JBIPKE010000015.1"/>
</dbReference>
<keyword evidence="2" id="KW-0238">DNA-binding</keyword>
<name>A0ABW7N7C2_9BACT</name>
<organism evidence="6 7">
    <name type="scientific">Marinoscillum luteum</name>
    <dbReference type="NCBI Taxonomy" id="861051"/>
    <lineage>
        <taxon>Bacteria</taxon>
        <taxon>Pseudomonadati</taxon>
        <taxon>Bacteroidota</taxon>
        <taxon>Cytophagia</taxon>
        <taxon>Cytophagales</taxon>
        <taxon>Reichenbachiellaceae</taxon>
        <taxon>Marinoscillum</taxon>
    </lineage>
</organism>
<dbReference type="PROSITE" id="PS01124">
    <property type="entry name" value="HTH_ARAC_FAMILY_2"/>
    <property type="match status" value="1"/>
</dbReference>
<keyword evidence="1" id="KW-0805">Transcription regulation</keyword>
<dbReference type="Gene3D" id="1.10.10.60">
    <property type="entry name" value="Homeodomain-like"/>
    <property type="match status" value="2"/>
</dbReference>
<proteinExistence type="predicted"/>
<keyword evidence="3" id="KW-0804">Transcription</keyword>
<keyword evidence="7" id="KW-1185">Reference proteome</keyword>
<dbReference type="PANTHER" id="PTHR46796:SF2">
    <property type="entry name" value="TRANSCRIPTIONAL REGULATORY PROTEIN"/>
    <property type="match status" value="1"/>
</dbReference>
<accession>A0ABW7N7C2</accession>
<evidence type="ECO:0000256" key="1">
    <source>
        <dbReference type="ARBA" id="ARBA00023015"/>
    </source>
</evidence>
<dbReference type="InterPro" id="IPR018060">
    <property type="entry name" value="HTH_AraC"/>
</dbReference>
<protein>
    <submittedName>
        <fullName evidence="6">Helix-turn-helix transcriptional regulator</fullName>
    </submittedName>
</protein>
<dbReference type="Pfam" id="PF12833">
    <property type="entry name" value="HTH_18"/>
    <property type="match status" value="1"/>
</dbReference>
<sequence length="290" mass="33321">MMFASQFPDQSTISRLRNQPSPDGQHLTWPDVLVQSRYRTYEKSVPESSFALFALKSPGEATFRVGGKHLRICQQTLCLINPYEAFEYRIEANEAVEVQNLHLSLSTYRQLMHAMGTSPDRLLNHPAESEAPAEWPHHLYYMDPAMKGLLDQYHSLNSEDFLTGIGTLLQRLSAQNQQVTKRIPSQKRATQKELAKRVAMGRDLIFSAYNDPDLTLDRICAEVFMSKFHFIRVFKQAYGLTPHQLIRHIRILKAQEYLKTGQMTLEHIAYKVGLQEPNSLYPLLRTAEAN</sequence>
<evidence type="ECO:0000256" key="4">
    <source>
        <dbReference type="SAM" id="MobiDB-lite"/>
    </source>
</evidence>
<feature type="region of interest" description="Disordered" evidence="4">
    <location>
        <begin position="1"/>
        <end position="24"/>
    </location>
</feature>
<evidence type="ECO:0000313" key="7">
    <source>
        <dbReference type="Proteomes" id="UP001610063"/>
    </source>
</evidence>
<feature type="domain" description="HTH araC/xylS-type" evidence="5">
    <location>
        <begin position="199"/>
        <end position="290"/>
    </location>
</feature>
<evidence type="ECO:0000256" key="3">
    <source>
        <dbReference type="ARBA" id="ARBA00023163"/>
    </source>
</evidence>
<dbReference type="Proteomes" id="UP001610063">
    <property type="component" value="Unassembled WGS sequence"/>
</dbReference>
<reference evidence="6 7" key="1">
    <citation type="journal article" date="2013" name="Int. J. Syst. Evol. Microbiol.">
        <title>Marinoscillum luteum sp. nov., isolated from marine sediment.</title>
        <authorList>
            <person name="Cha I.T."/>
            <person name="Park S.J."/>
            <person name="Kim S.J."/>
            <person name="Kim J.G."/>
            <person name="Jung M.Y."/>
            <person name="Shin K.S."/>
            <person name="Kwon K.K."/>
            <person name="Yang S.H."/>
            <person name="Seo Y.S."/>
            <person name="Rhee S.K."/>
        </authorList>
    </citation>
    <scope>NUCLEOTIDE SEQUENCE [LARGE SCALE GENOMIC DNA]</scope>
    <source>
        <strain evidence="6 7">KCTC 23939</strain>
    </source>
</reference>
<dbReference type="PANTHER" id="PTHR46796">
    <property type="entry name" value="HTH-TYPE TRANSCRIPTIONAL ACTIVATOR RHAS-RELATED"/>
    <property type="match status" value="1"/>
</dbReference>
<dbReference type="InterPro" id="IPR050204">
    <property type="entry name" value="AraC_XylS_family_regulators"/>
</dbReference>
<dbReference type="InterPro" id="IPR003313">
    <property type="entry name" value="AraC-bd"/>
</dbReference>
<dbReference type="Pfam" id="PF02311">
    <property type="entry name" value="AraC_binding"/>
    <property type="match status" value="1"/>
</dbReference>
<gene>
    <name evidence="6" type="ORF">ACHKAR_08645</name>
</gene>
<feature type="compositionally biased region" description="Polar residues" evidence="4">
    <location>
        <begin position="7"/>
        <end position="22"/>
    </location>
</feature>
<dbReference type="InterPro" id="IPR009057">
    <property type="entry name" value="Homeodomain-like_sf"/>
</dbReference>
<comment type="caution">
    <text evidence="6">The sequence shown here is derived from an EMBL/GenBank/DDBJ whole genome shotgun (WGS) entry which is preliminary data.</text>
</comment>
<dbReference type="SMART" id="SM00342">
    <property type="entry name" value="HTH_ARAC"/>
    <property type="match status" value="1"/>
</dbReference>
<evidence type="ECO:0000313" key="6">
    <source>
        <dbReference type="EMBL" id="MFH6983503.1"/>
    </source>
</evidence>
<evidence type="ECO:0000256" key="2">
    <source>
        <dbReference type="ARBA" id="ARBA00023125"/>
    </source>
</evidence>
<dbReference type="SUPFAM" id="SSF46689">
    <property type="entry name" value="Homeodomain-like"/>
    <property type="match status" value="1"/>
</dbReference>
<evidence type="ECO:0000259" key="5">
    <source>
        <dbReference type="PROSITE" id="PS01124"/>
    </source>
</evidence>